<protein>
    <submittedName>
        <fullName evidence="2">Uncharacterized protein</fullName>
    </submittedName>
</protein>
<evidence type="ECO:0000256" key="1">
    <source>
        <dbReference type="SAM" id="Phobius"/>
    </source>
</evidence>
<evidence type="ECO:0000313" key="3">
    <source>
        <dbReference type="Proteomes" id="UP000634136"/>
    </source>
</evidence>
<dbReference type="Proteomes" id="UP000634136">
    <property type="component" value="Unassembled WGS sequence"/>
</dbReference>
<sequence>MLRLPPPFLPPLVLGFILRIAPWMLIGILLARNPLGLLLKVALRLHVWGRFNFALLSILFSSGRLLSFLFFLTYLAIYVIGVRQVVNVSSFSGSSNGAVGVVPPKSISPRTASGSRGRTPSAILVIQTSLSAGGSISKRLRSCRTKVKNSESKVTLK</sequence>
<evidence type="ECO:0000313" key="2">
    <source>
        <dbReference type="EMBL" id="KAF7807438.1"/>
    </source>
</evidence>
<accession>A0A834W3Q6</accession>
<dbReference type="AlphaFoldDB" id="A0A834W3Q6"/>
<feature type="transmembrane region" description="Helical" evidence="1">
    <location>
        <begin position="12"/>
        <end position="32"/>
    </location>
</feature>
<reference evidence="2" key="1">
    <citation type="submission" date="2020-09" db="EMBL/GenBank/DDBJ databases">
        <title>Genome-Enabled Discovery of Anthraquinone Biosynthesis in Senna tora.</title>
        <authorList>
            <person name="Kang S.-H."/>
            <person name="Pandey R.P."/>
            <person name="Lee C.-M."/>
            <person name="Sim J.-S."/>
            <person name="Jeong J.-T."/>
            <person name="Choi B.-S."/>
            <person name="Jung M."/>
            <person name="Ginzburg D."/>
            <person name="Zhao K."/>
            <person name="Won S.Y."/>
            <person name="Oh T.-J."/>
            <person name="Yu Y."/>
            <person name="Kim N.-H."/>
            <person name="Lee O.R."/>
            <person name="Lee T.-H."/>
            <person name="Bashyal P."/>
            <person name="Kim T.-S."/>
            <person name="Lee W.-H."/>
            <person name="Kawkins C."/>
            <person name="Kim C.-K."/>
            <person name="Kim J.S."/>
            <person name="Ahn B.O."/>
            <person name="Rhee S.Y."/>
            <person name="Sohng J.K."/>
        </authorList>
    </citation>
    <scope>NUCLEOTIDE SEQUENCE</scope>
    <source>
        <tissue evidence="2">Leaf</tissue>
    </source>
</reference>
<keyword evidence="1" id="KW-0812">Transmembrane</keyword>
<keyword evidence="1" id="KW-0472">Membrane</keyword>
<proteinExistence type="predicted"/>
<keyword evidence="1" id="KW-1133">Transmembrane helix</keyword>
<dbReference type="EMBL" id="JAAIUW010000012">
    <property type="protein sequence ID" value="KAF7807438.1"/>
    <property type="molecule type" value="Genomic_DNA"/>
</dbReference>
<gene>
    <name evidence="2" type="ORF">G2W53_039599</name>
</gene>
<name>A0A834W3Q6_9FABA</name>
<organism evidence="2 3">
    <name type="scientific">Senna tora</name>
    <dbReference type="NCBI Taxonomy" id="362788"/>
    <lineage>
        <taxon>Eukaryota</taxon>
        <taxon>Viridiplantae</taxon>
        <taxon>Streptophyta</taxon>
        <taxon>Embryophyta</taxon>
        <taxon>Tracheophyta</taxon>
        <taxon>Spermatophyta</taxon>
        <taxon>Magnoliopsida</taxon>
        <taxon>eudicotyledons</taxon>
        <taxon>Gunneridae</taxon>
        <taxon>Pentapetalae</taxon>
        <taxon>rosids</taxon>
        <taxon>fabids</taxon>
        <taxon>Fabales</taxon>
        <taxon>Fabaceae</taxon>
        <taxon>Caesalpinioideae</taxon>
        <taxon>Cassia clade</taxon>
        <taxon>Senna</taxon>
    </lineage>
</organism>
<feature type="transmembrane region" description="Helical" evidence="1">
    <location>
        <begin position="53"/>
        <end position="80"/>
    </location>
</feature>
<comment type="caution">
    <text evidence="2">The sequence shown here is derived from an EMBL/GenBank/DDBJ whole genome shotgun (WGS) entry which is preliminary data.</text>
</comment>
<keyword evidence="3" id="KW-1185">Reference proteome</keyword>